<name>A0A9D2KU19_9BACE</name>
<reference evidence="1" key="1">
    <citation type="journal article" date="2021" name="PeerJ">
        <title>Extensive microbial diversity within the chicken gut microbiome revealed by metagenomics and culture.</title>
        <authorList>
            <person name="Gilroy R."/>
            <person name="Ravi A."/>
            <person name="Getino M."/>
            <person name="Pursley I."/>
            <person name="Horton D.L."/>
            <person name="Alikhan N.F."/>
            <person name="Baker D."/>
            <person name="Gharbi K."/>
            <person name="Hall N."/>
            <person name="Watson M."/>
            <person name="Adriaenssens E.M."/>
            <person name="Foster-Nyarko E."/>
            <person name="Jarju S."/>
            <person name="Secka A."/>
            <person name="Antonio M."/>
            <person name="Oren A."/>
            <person name="Chaudhuri R.R."/>
            <person name="La Ragione R."/>
            <person name="Hildebrand F."/>
            <person name="Pallen M.J."/>
        </authorList>
    </citation>
    <scope>NUCLEOTIDE SEQUENCE</scope>
    <source>
        <strain evidence="1">ChiHecec1B25-7008</strain>
    </source>
</reference>
<reference evidence="1" key="2">
    <citation type="submission" date="2021-04" db="EMBL/GenBank/DDBJ databases">
        <authorList>
            <person name="Gilroy R."/>
        </authorList>
    </citation>
    <scope>NUCLEOTIDE SEQUENCE</scope>
    <source>
        <strain evidence="1">ChiHecec1B25-7008</strain>
    </source>
</reference>
<dbReference type="Gene3D" id="2.60.40.10">
    <property type="entry name" value="Immunoglobulins"/>
    <property type="match status" value="1"/>
</dbReference>
<gene>
    <name evidence="1" type="ORF">H9785_11410</name>
</gene>
<evidence type="ECO:0000313" key="2">
    <source>
        <dbReference type="Proteomes" id="UP000823860"/>
    </source>
</evidence>
<evidence type="ECO:0000313" key="1">
    <source>
        <dbReference type="EMBL" id="HJA84558.1"/>
    </source>
</evidence>
<protein>
    <submittedName>
        <fullName evidence="1">Uncharacterized protein</fullName>
    </submittedName>
</protein>
<proteinExistence type="predicted"/>
<organism evidence="1 2">
    <name type="scientific">Candidatus Bacteroides intestinavium</name>
    <dbReference type="NCBI Taxonomy" id="2838469"/>
    <lineage>
        <taxon>Bacteria</taxon>
        <taxon>Pseudomonadati</taxon>
        <taxon>Bacteroidota</taxon>
        <taxon>Bacteroidia</taxon>
        <taxon>Bacteroidales</taxon>
        <taxon>Bacteroidaceae</taxon>
        <taxon>Bacteroides</taxon>
    </lineage>
</organism>
<sequence>MACLLGCSLVAQAAYQGYVYVDANRNGRYDKGEKLLQGVCVSDGLNVVKTGKDGSFSLPGHVRHWYIRRLTPVIRRPR</sequence>
<dbReference type="EMBL" id="DWZE01000138">
    <property type="protein sequence ID" value="HJA84558.1"/>
    <property type="molecule type" value="Genomic_DNA"/>
</dbReference>
<dbReference type="InterPro" id="IPR013783">
    <property type="entry name" value="Ig-like_fold"/>
</dbReference>
<dbReference type="Proteomes" id="UP000823860">
    <property type="component" value="Unassembled WGS sequence"/>
</dbReference>
<comment type="caution">
    <text evidence="1">The sequence shown here is derived from an EMBL/GenBank/DDBJ whole genome shotgun (WGS) entry which is preliminary data.</text>
</comment>
<dbReference type="AlphaFoldDB" id="A0A9D2KU19"/>
<accession>A0A9D2KU19</accession>